<dbReference type="Proteomes" id="UP000676649">
    <property type="component" value="Chromosome"/>
</dbReference>
<accession>A0A975MM15</accession>
<keyword evidence="2" id="KW-1185">Reference proteome</keyword>
<protein>
    <submittedName>
        <fullName evidence="1">Uncharacterized protein</fullName>
    </submittedName>
</protein>
<evidence type="ECO:0000313" key="1">
    <source>
        <dbReference type="EMBL" id="QWF69806.1"/>
    </source>
</evidence>
<evidence type="ECO:0000313" key="2">
    <source>
        <dbReference type="Proteomes" id="UP000676649"/>
    </source>
</evidence>
<dbReference type="RefSeq" id="WP_215580299.1">
    <property type="nucleotide sequence ID" value="NZ_CP073754.1"/>
</dbReference>
<organism evidence="1 2">
    <name type="scientific">Methylomonas paludis</name>
    <dbReference type="NCBI Taxonomy" id="1173101"/>
    <lineage>
        <taxon>Bacteria</taxon>
        <taxon>Pseudomonadati</taxon>
        <taxon>Pseudomonadota</taxon>
        <taxon>Gammaproteobacteria</taxon>
        <taxon>Methylococcales</taxon>
        <taxon>Methylococcaceae</taxon>
        <taxon>Methylomonas</taxon>
    </lineage>
</organism>
<proteinExistence type="predicted"/>
<sequence length="103" mass="11530">MNTSVWALVMPQYDSVAGFIWLVNELCVLIDWDKGPSTEQVMQLVKVLLASGAYQVTVRPCWVDCSEPAFTYDVSKTPGKRWVQIREQIVTYPGKGGRYGVSA</sequence>
<dbReference type="KEGG" id="mpad:KEF85_10540"/>
<name>A0A975MM15_9GAMM</name>
<dbReference type="EMBL" id="CP073754">
    <property type="protein sequence ID" value="QWF69806.1"/>
    <property type="molecule type" value="Genomic_DNA"/>
</dbReference>
<reference evidence="1" key="1">
    <citation type="submission" date="2021-04" db="EMBL/GenBank/DDBJ databases">
        <title>Draft genome sequence data of methanotrophic Methylovulum sp. strain S1L and Methylomonas sp. strain S2AM isolated from boreal lake water columns.</title>
        <authorList>
            <person name="Rissanen A.J."/>
            <person name="Mangayil R."/>
            <person name="Svenning M.M."/>
            <person name="Khanongnuch R."/>
        </authorList>
    </citation>
    <scope>NUCLEOTIDE SEQUENCE</scope>
    <source>
        <strain evidence="1">S2AM</strain>
    </source>
</reference>
<gene>
    <name evidence="1" type="ORF">KEF85_10540</name>
</gene>
<dbReference type="AlphaFoldDB" id="A0A975MM15"/>